<gene>
    <name evidence="3" type="ORF">FB559_5370</name>
</gene>
<evidence type="ECO:0000256" key="1">
    <source>
        <dbReference type="ARBA" id="ARBA00008812"/>
    </source>
</evidence>
<evidence type="ECO:0000313" key="4">
    <source>
        <dbReference type="Proteomes" id="UP000316096"/>
    </source>
</evidence>
<comment type="similarity">
    <text evidence="1">Belongs to the UPF0312 family.</text>
</comment>
<evidence type="ECO:0000313" key="3">
    <source>
        <dbReference type="EMBL" id="TQL99672.1"/>
    </source>
</evidence>
<feature type="domain" description="Lipid/polyisoprenoid-binding YceI-like" evidence="2">
    <location>
        <begin position="15"/>
        <end position="184"/>
    </location>
</feature>
<dbReference type="Pfam" id="PF04264">
    <property type="entry name" value="YceI"/>
    <property type="match status" value="1"/>
</dbReference>
<reference evidence="3 4" key="1">
    <citation type="submission" date="2019-06" db="EMBL/GenBank/DDBJ databases">
        <title>Sequencing the genomes of 1000 actinobacteria strains.</title>
        <authorList>
            <person name="Klenk H.-P."/>
        </authorList>
    </citation>
    <scope>NUCLEOTIDE SEQUENCE [LARGE SCALE GENOMIC DNA]</scope>
    <source>
        <strain evidence="3 4">DSM 102200</strain>
    </source>
</reference>
<sequence>MTAELVEIPGYVAGTWTVDPVHSDVGFVVRHAMVSKVRGHFTKFEGRIVTADDPLRSTVTATIDLASIDTSNQQRDDHIRSADFFEVEKHPTMTYHSTGIRRDGGDLVLDGELTLKGVTRPVPLTLEIGGFGPDPAAAEGGARAGFTATGQINRSDFGVTFNMDIPGGVMVSEKVQIVLEIEAILDTGA</sequence>
<dbReference type="EMBL" id="VFOZ01000001">
    <property type="protein sequence ID" value="TQL99672.1"/>
    <property type="molecule type" value="Genomic_DNA"/>
</dbReference>
<dbReference type="SMART" id="SM00867">
    <property type="entry name" value="YceI"/>
    <property type="match status" value="1"/>
</dbReference>
<dbReference type="PANTHER" id="PTHR34406">
    <property type="entry name" value="PROTEIN YCEI"/>
    <property type="match status" value="1"/>
</dbReference>
<dbReference type="SUPFAM" id="SSF101874">
    <property type="entry name" value="YceI-like"/>
    <property type="match status" value="1"/>
</dbReference>
<dbReference type="Gene3D" id="2.40.128.110">
    <property type="entry name" value="Lipid/polyisoprenoid-binding, YceI-like"/>
    <property type="match status" value="1"/>
</dbReference>
<evidence type="ECO:0000259" key="2">
    <source>
        <dbReference type="SMART" id="SM00867"/>
    </source>
</evidence>
<dbReference type="InterPro" id="IPR007372">
    <property type="entry name" value="Lipid/polyisoprenoid-bd_YceI"/>
</dbReference>
<dbReference type="InterPro" id="IPR036761">
    <property type="entry name" value="TTHA0802/YceI-like_sf"/>
</dbReference>
<keyword evidence="4" id="KW-1185">Reference proteome</keyword>
<dbReference type="Proteomes" id="UP000316096">
    <property type="component" value="Unassembled WGS sequence"/>
</dbReference>
<dbReference type="RefSeq" id="WP_141958650.1">
    <property type="nucleotide sequence ID" value="NZ_VFOZ01000001.1"/>
</dbReference>
<protein>
    <submittedName>
        <fullName evidence="3">Polyisoprenoid-binding protein YceI</fullName>
    </submittedName>
</protein>
<dbReference type="OrthoDB" id="9811006at2"/>
<comment type="caution">
    <text evidence="3">The sequence shown here is derived from an EMBL/GenBank/DDBJ whole genome shotgun (WGS) entry which is preliminary data.</text>
</comment>
<dbReference type="PANTHER" id="PTHR34406:SF1">
    <property type="entry name" value="PROTEIN YCEI"/>
    <property type="match status" value="1"/>
</dbReference>
<organism evidence="3 4">
    <name type="scientific">Actinoallomurus bryophytorum</name>
    <dbReference type="NCBI Taxonomy" id="1490222"/>
    <lineage>
        <taxon>Bacteria</taxon>
        <taxon>Bacillati</taxon>
        <taxon>Actinomycetota</taxon>
        <taxon>Actinomycetes</taxon>
        <taxon>Streptosporangiales</taxon>
        <taxon>Thermomonosporaceae</taxon>
        <taxon>Actinoallomurus</taxon>
    </lineage>
</organism>
<accession>A0A543CRD7</accession>
<proteinExistence type="inferred from homology"/>
<dbReference type="AlphaFoldDB" id="A0A543CRD7"/>
<name>A0A543CRD7_9ACTN</name>